<evidence type="ECO:0000256" key="1">
    <source>
        <dbReference type="SAM" id="MobiDB-lite"/>
    </source>
</evidence>
<gene>
    <name evidence="2" type="ORF">Scaly_2235000</name>
</gene>
<name>A0AAW2M955_9LAMI</name>
<organism evidence="2">
    <name type="scientific">Sesamum calycinum</name>
    <dbReference type="NCBI Taxonomy" id="2727403"/>
    <lineage>
        <taxon>Eukaryota</taxon>
        <taxon>Viridiplantae</taxon>
        <taxon>Streptophyta</taxon>
        <taxon>Embryophyta</taxon>
        <taxon>Tracheophyta</taxon>
        <taxon>Spermatophyta</taxon>
        <taxon>Magnoliopsida</taxon>
        <taxon>eudicotyledons</taxon>
        <taxon>Gunneridae</taxon>
        <taxon>Pentapetalae</taxon>
        <taxon>asterids</taxon>
        <taxon>lamiids</taxon>
        <taxon>Lamiales</taxon>
        <taxon>Pedaliaceae</taxon>
        <taxon>Sesamum</taxon>
    </lineage>
</organism>
<sequence length="293" mass="33265">MNGPIFQIKTLKENHTCPRTYNNSLAKASYLVKRMENAIRDNPNIPVKQLKNTIKRKCKVNVSRAKVVRAKRQALNAIKGFNALQYGYLWDYCETLRRCNTGKVIIRKVEGSEPLVFEKLYLLVAVGRDSNDNMVPIAMVVVPIENKENWRWFLGELLEEMGGLVTGKLSFISDRQKRCNLEEYVDECYSKTTYLKRPPTYDEMPTACQDAPPLSQKDVLRSQPRMAKNNNATSNEQIGYQGRRNATLLGKRQKVDPSSIPASITPPIAPEDVPLLQPPKLENGPRSQPSLKC</sequence>
<feature type="region of interest" description="Disordered" evidence="1">
    <location>
        <begin position="248"/>
        <end position="293"/>
    </location>
</feature>
<dbReference type="PANTHER" id="PTHR31973:SF187">
    <property type="entry name" value="MUTATOR TRANSPOSASE MUDRA PROTEIN"/>
    <property type="match status" value="1"/>
</dbReference>
<accession>A0AAW2M955</accession>
<protein>
    <recommendedName>
        <fullName evidence="3">MULE transposase domain-containing protein</fullName>
    </recommendedName>
</protein>
<evidence type="ECO:0008006" key="3">
    <source>
        <dbReference type="Google" id="ProtNLM"/>
    </source>
</evidence>
<dbReference type="AlphaFoldDB" id="A0AAW2M955"/>
<dbReference type="PANTHER" id="PTHR31973">
    <property type="entry name" value="POLYPROTEIN, PUTATIVE-RELATED"/>
    <property type="match status" value="1"/>
</dbReference>
<dbReference type="EMBL" id="JACGWM010000014">
    <property type="protein sequence ID" value="KAL0328024.1"/>
    <property type="molecule type" value="Genomic_DNA"/>
</dbReference>
<comment type="caution">
    <text evidence="2">The sequence shown here is derived from an EMBL/GenBank/DDBJ whole genome shotgun (WGS) entry which is preliminary data.</text>
</comment>
<feature type="compositionally biased region" description="Low complexity" evidence="1">
    <location>
        <begin position="257"/>
        <end position="266"/>
    </location>
</feature>
<proteinExistence type="predicted"/>
<evidence type="ECO:0000313" key="2">
    <source>
        <dbReference type="EMBL" id="KAL0328024.1"/>
    </source>
</evidence>
<reference evidence="2" key="1">
    <citation type="submission" date="2020-06" db="EMBL/GenBank/DDBJ databases">
        <authorList>
            <person name="Li T."/>
            <person name="Hu X."/>
            <person name="Zhang T."/>
            <person name="Song X."/>
            <person name="Zhang H."/>
            <person name="Dai N."/>
            <person name="Sheng W."/>
            <person name="Hou X."/>
            <person name="Wei L."/>
        </authorList>
    </citation>
    <scope>NUCLEOTIDE SEQUENCE</scope>
    <source>
        <strain evidence="2">KEN8</strain>
        <tissue evidence="2">Leaf</tissue>
    </source>
</reference>
<reference evidence="2" key="2">
    <citation type="journal article" date="2024" name="Plant">
        <title>Genomic evolution and insights into agronomic trait innovations of Sesamum species.</title>
        <authorList>
            <person name="Miao H."/>
            <person name="Wang L."/>
            <person name="Qu L."/>
            <person name="Liu H."/>
            <person name="Sun Y."/>
            <person name="Le M."/>
            <person name="Wang Q."/>
            <person name="Wei S."/>
            <person name="Zheng Y."/>
            <person name="Lin W."/>
            <person name="Duan Y."/>
            <person name="Cao H."/>
            <person name="Xiong S."/>
            <person name="Wang X."/>
            <person name="Wei L."/>
            <person name="Li C."/>
            <person name="Ma Q."/>
            <person name="Ju M."/>
            <person name="Zhao R."/>
            <person name="Li G."/>
            <person name="Mu C."/>
            <person name="Tian Q."/>
            <person name="Mei H."/>
            <person name="Zhang T."/>
            <person name="Gao T."/>
            <person name="Zhang H."/>
        </authorList>
    </citation>
    <scope>NUCLEOTIDE SEQUENCE</scope>
    <source>
        <strain evidence="2">KEN8</strain>
    </source>
</reference>